<dbReference type="RefSeq" id="XP_031558788.1">
    <property type="nucleotide sequence ID" value="XM_031702928.1"/>
</dbReference>
<sequence>MTRTEIRIGLLMTAIGAVFCACPSGWQPYDSDCFIVVNQNKTWFEANSDCNDRHPDGHLFYMDSSSYRYKHQLYKLGKSINLTESDVYYLGAEKNASGWFWSNGNKLNALILSLINQDNIQPQENYLAVEYTTTYSNHKFKAVDGRSKYKYICGIEQKLVNISVKGMYLDLEKCC</sequence>
<gene>
    <name evidence="4" type="primary">LOC116295178</name>
</gene>
<dbReference type="Pfam" id="PF00059">
    <property type="entry name" value="Lectin_C"/>
    <property type="match status" value="1"/>
</dbReference>
<dbReference type="InParanoid" id="A0A6P8HU82"/>
<reference evidence="4" key="1">
    <citation type="submission" date="2025-08" db="UniProtKB">
        <authorList>
            <consortium name="RefSeq"/>
        </authorList>
    </citation>
    <scope>IDENTIFICATION</scope>
    <source>
        <tissue evidence="4">Tentacle</tissue>
    </source>
</reference>
<feature type="domain" description="C-type lectin" evidence="2">
    <location>
        <begin position="29"/>
        <end position="154"/>
    </location>
</feature>
<dbReference type="PROSITE" id="PS51257">
    <property type="entry name" value="PROKAR_LIPOPROTEIN"/>
    <property type="match status" value="1"/>
</dbReference>
<dbReference type="Gene3D" id="3.10.100.10">
    <property type="entry name" value="Mannose-Binding Protein A, subunit A"/>
    <property type="match status" value="1"/>
</dbReference>
<dbReference type="InterPro" id="IPR016187">
    <property type="entry name" value="CTDL_fold"/>
</dbReference>
<keyword evidence="3" id="KW-1185">Reference proteome</keyword>
<dbReference type="GeneID" id="116295178"/>
<dbReference type="SMART" id="SM00034">
    <property type="entry name" value="CLECT"/>
    <property type="match status" value="1"/>
</dbReference>
<evidence type="ECO:0000313" key="3">
    <source>
        <dbReference type="Proteomes" id="UP000515163"/>
    </source>
</evidence>
<feature type="signal peptide" evidence="1">
    <location>
        <begin position="1"/>
        <end position="20"/>
    </location>
</feature>
<dbReference type="PROSITE" id="PS50041">
    <property type="entry name" value="C_TYPE_LECTIN_2"/>
    <property type="match status" value="1"/>
</dbReference>
<feature type="chain" id="PRO_5027962804" evidence="1">
    <location>
        <begin position="21"/>
        <end position="175"/>
    </location>
</feature>
<dbReference type="SUPFAM" id="SSF56436">
    <property type="entry name" value="C-type lectin-like"/>
    <property type="match status" value="1"/>
</dbReference>
<keyword evidence="1" id="KW-0732">Signal</keyword>
<evidence type="ECO:0000313" key="4">
    <source>
        <dbReference type="RefSeq" id="XP_031558788.1"/>
    </source>
</evidence>
<dbReference type="OrthoDB" id="418245at2759"/>
<dbReference type="KEGG" id="aten:116295178"/>
<evidence type="ECO:0000259" key="2">
    <source>
        <dbReference type="PROSITE" id="PS50041"/>
    </source>
</evidence>
<proteinExistence type="predicted"/>
<dbReference type="InterPro" id="IPR001304">
    <property type="entry name" value="C-type_lectin-like"/>
</dbReference>
<evidence type="ECO:0000256" key="1">
    <source>
        <dbReference type="SAM" id="SignalP"/>
    </source>
</evidence>
<organism evidence="3 4">
    <name type="scientific">Actinia tenebrosa</name>
    <name type="common">Australian red waratah sea anemone</name>
    <dbReference type="NCBI Taxonomy" id="6105"/>
    <lineage>
        <taxon>Eukaryota</taxon>
        <taxon>Metazoa</taxon>
        <taxon>Cnidaria</taxon>
        <taxon>Anthozoa</taxon>
        <taxon>Hexacorallia</taxon>
        <taxon>Actiniaria</taxon>
        <taxon>Actiniidae</taxon>
        <taxon>Actinia</taxon>
    </lineage>
</organism>
<accession>A0A6P8HU82</accession>
<protein>
    <submittedName>
        <fullName evidence="4">Snaclec stejaggregin-A subunit beta-1-like</fullName>
    </submittedName>
</protein>
<name>A0A6P8HU82_ACTTE</name>
<dbReference type="Proteomes" id="UP000515163">
    <property type="component" value="Unplaced"/>
</dbReference>
<dbReference type="InterPro" id="IPR016186">
    <property type="entry name" value="C-type_lectin-like/link_sf"/>
</dbReference>
<dbReference type="AlphaFoldDB" id="A0A6P8HU82"/>